<keyword evidence="7 12" id="KW-0220">Diaminopimelate biosynthesis</keyword>
<dbReference type="EMBL" id="JACIJG010000003">
    <property type="protein sequence ID" value="MBB5701229.1"/>
    <property type="molecule type" value="Genomic_DNA"/>
</dbReference>
<dbReference type="UniPathway" id="UPA00034">
    <property type="reaction ID" value="UER00017"/>
</dbReference>
<dbReference type="NCBIfam" id="TIGR00674">
    <property type="entry name" value="dapA"/>
    <property type="match status" value="1"/>
</dbReference>
<feature type="site" description="Part of a proton relay during catalysis" evidence="12">
    <location>
        <position position="52"/>
    </location>
</feature>
<keyword evidence="9 12" id="KW-0456">Lyase</keyword>
<dbReference type="Proteomes" id="UP000555546">
    <property type="component" value="Unassembled WGS sequence"/>
</dbReference>
<evidence type="ECO:0000256" key="7">
    <source>
        <dbReference type="ARBA" id="ARBA00022915"/>
    </source>
</evidence>
<protein>
    <recommendedName>
        <fullName evidence="4 12">4-hydroxy-tetrahydrodipicolinate synthase</fullName>
        <shortName evidence="12">HTPA synthase</shortName>
        <ecNumber evidence="4 12">4.3.3.7</ecNumber>
    </recommendedName>
</protein>
<keyword evidence="17" id="KW-1185">Reference proteome</keyword>
<dbReference type="HAMAP" id="MF_00418">
    <property type="entry name" value="DapA"/>
    <property type="match status" value="1"/>
</dbReference>
<evidence type="ECO:0000256" key="14">
    <source>
        <dbReference type="PIRSR" id="PIRSR001365-1"/>
    </source>
</evidence>
<evidence type="ECO:0000256" key="9">
    <source>
        <dbReference type="ARBA" id="ARBA00023239"/>
    </source>
</evidence>
<dbReference type="RefSeq" id="WP_328700442.1">
    <property type="nucleotide sequence ID" value="NZ_JACIJG010000003.1"/>
</dbReference>
<accession>A0A7W9AV90</accession>
<dbReference type="PANTHER" id="PTHR12128">
    <property type="entry name" value="DIHYDRODIPICOLINATE SYNTHASE"/>
    <property type="match status" value="1"/>
</dbReference>
<evidence type="ECO:0000256" key="5">
    <source>
        <dbReference type="ARBA" id="ARBA00022490"/>
    </source>
</evidence>
<dbReference type="PIRSF" id="PIRSF001365">
    <property type="entry name" value="DHDPS"/>
    <property type="match status" value="1"/>
</dbReference>
<proteinExistence type="inferred from homology"/>
<dbReference type="PANTHER" id="PTHR12128:SF66">
    <property type="entry name" value="4-HYDROXY-2-OXOGLUTARATE ALDOLASE, MITOCHONDRIAL"/>
    <property type="match status" value="1"/>
</dbReference>
<evidence type="ECO:0000256" key="10">
    <source>
        <dbReference type="ARBA" id="ARBA00023270"/>
    </source>
</evidence>
<reference evidence="16 17" key="1">
    <citation type="submission" date="2020-08" db="EMBL/GenBank/DDBJ databases">
        <title>Genomic Encyclopedia of Type Strains, Phase IV (KMG-IV): sequencing the most valuable type-strain genomes for metagenomic binning, comparative biology and taxonomic classification.</title>
        <authorList>
            <person name="Goeker M."/>
        </authorList>
    </citation>
    <scope>NUCLEOTIDE SEQUENCE [LARGE SCALE GENOMIC DNA]</scope>
    <source>
        <strain evidence="16 17">DSM 26944</strain>
    </source>
</reference>
<organism evidence="16 17">
    <name type="scientific">Brucella daejeonensis</name>
    <dbReference type="NCBI Taxonomy" id="659015"/>
    <lineage>
        <taxon>Bacteria</taxon>
        <taxon>Pseudomonadati</taxon>
        <taxon>Pseudomonadota</taxon>
        <taxon>Alphaproteobacteria</taxon>
        <taxon>Hyphomicrobiales</taxon>
        <taxon>Brucellaceae</taxon>
        <taxon>Brucella/Ochrobactrum group</taxon>
        <taxon>Brucella</taxon>
    </lineage>
</organism>
<evidence type="ECO:0000256" key="4">
    <source>
        <dbReference type="ARBA" id="ARBA00012086"/>
    </source>
</evidence>
<evidence type="ECO:0000313" key="17">
    <source>
        <dbReference type="Proteomes" id="UP000555546"/>
    </source>
</evidence>
<keyword evidence="6 12" id="KW-0028">Amino-acid biosynthesis</keyword>
<evidence type="ECO:0000256" key="11">
    <source>
        <dbReference type="ARBA" id="ARBA00047836"/>
    </source>
</evidence>
<comment type="subcellular location">
    <subcellularLocation>
        <location evidence="12">Cytoplasm</location>
    </subcellularLocation>
</comment>
<dbReference type="Gene3D" id="3.20.20.70">
    <property type="entry name" value="Aldolase class I"/>
    <property type="match status" value="1"/>
</dbReference>
<evidence type="ECO:0000256" key="12">
    <source>
        <dbReference type="HAMAP-Rule" id="MF_00418"/>
    </source>
</evidence>
<dbReference type="GO" id="GO:0005737">
    <property type="term" value="C:cytoplasm"/>
    <property type="evidence" value="ECO:0007669"/>
    <property type="project" value="UniProtKB-SubCell"/>
</dbReference>
<dbReference type="GO" id="GO:0019877">
    <property type="term" value="P:diaminopimelate biosynthetic process"/>
    <property type="evidence" value="ECO:0007669"/>
    <property type="project" value="UniProtKB-UniRule"/>
</dbReference>
<feature type="active site" description="Proton donor/acceptor" evidence="12 14">
    <location>
        <position position="141"/>
    </location>
</feature>
<dbReference type="AlphaFoldDB" id="A0A7W9AV90"/>
<dbReference type="SMART" id="SM01130">
    <property type="entry name" value="DHDPS"/>
    <property type="match status" value="1"/>
</dbReference>
<comment type="similarity">
    <text evidence="3 12 13">Belongs to the DapA family.</text>
</comment>
<dbReference type="Pfam" id="PF00701">
    <property type="entry name" value="DHDPS"/>
    <property type="match status" value="1"/>
</dbReference>
<keyword evidence="5 12" id="KW-0963">Cytoplasm</keyword>
<dbReference type="InterPro" id="IPR020625">
    <property type="entry name" value="Schiff_base-form_aldolases_AS"/>
</dbReference>
<evidence type="ECO:0000256" key="15">
    <source>
        <dbReference type="PIRSR" id="PIRSR001365-2"/>
    </source>
</evidence>
<dbReference type="GO" id="GO:0009089">
    <property type="term" value="P:lysine biosynthetic process via diaminopimelate"/>
    <property type="evidence" value="ECO:0007669"/>
    <property type="project" value="UniProtKB-UniRule"/>
</dbReference>
<comment type="function">
    <text evidence="1 12">Catalyzes the condensation of (S)-aspartate-beta-semialdehyde [(S)-ASA] and pyruvate to 4-hydroxy-tetrahydrodipicolinate (HTPA).</text>
</comment>
<evidence type="ECO:0000256" key="6">
    <source>
        <dbReference type="ARBA" id="ARBA00022605"/>
    </source>
</evidence>
<dbReference type="PROSITE" id="PS00666">
    <property type="entry name" value="DHDPS_2"/>
    <property type="match status" value="1"/>
</dbReference>
<feature type="binding site" evidence="12 15">
    <location>
        <position position="53"/>
    </location>
    <ligand>
        <name>pyruvate</name>
        <dbReference type="ChEBI" id="CHEBI:15361"/>
    </ligand>
</feature>
<comment type="subunit">
    <text evidence="12">Homotetramer; dimer of dimers.</text>
</comment>
<sequence length="311" mass="33104">MIQTEALKSRLHGVITALVTPFRNGNVDFPALDNLIEWQLSEGIDGFVVCGTTGEAPTLCKEERIAIIRRAVEVVGGRVPVIAGTGTNDTRSTVAFTAEAASLGIDGVLIVTPYYNRPTQEGIFRHFEAVAENVETPIIIYNVPSRTGGDLGLPTLRRLAGLRGVVGLKDATGDLSRPLGVTNLLGDGFLQFSGHDATALGFCQAGGRGTISVISNVAPGLCAQMHKACFEGDIRQAQSIDRQLRPLFAALERETNPGPAKYGLHLLQRASPEVRLPLVEVMPETASALRDAFQEIAGKEAGDDIAIQPVV</sequence>
<dbReference type="EC" id="4.3.3.7" evidence="4 12"/>
<evidence type="ECO:0000313" key="16">
    <source>
        <dbReference type="EMBL" id="MBB5701229.1"/>
    </source>
</evidence>
<dbReference type="SUPFAM" id="SSF51569">
    <property type="entry name" value="Aldolase"/>
    <property type="match status" value="1"/>
</dbReference>
<dbReference type="InterPro" id="IPR005263">
    <property type="entry name" value="DapA"/>
</dbReference>
<evidence type="ECO:0000256" key="2">
    <source>
        <dbReference type="ARBA" id="ARBA00005120"/>
    </source>
</evidence>
<dbReference type="InterPro" id="IPR013785">
    <property type="entry name" value="Aldolase_TIM"/>
</dbReference>
<evidence type="ECO:0000256" key="1">
    <source>
        <dbReference type="ARBA" id="ARBA00003294"/>
    </source>
</evidence>
<keyword evidence="8 12" id="KW-0457">Lysine biosynthesis</keyword>
<comment type="caution">
    <text evidence="16">The sequence shown here is derived from an EMBL/GenBank/DDBJ whole genome shotgun (WGS) entry which is preliminary data.</text>
</comment>
<comment type="caution">
    <text evidence="12">Was originally thought to be a dihydrodipicolinate synthase (DHDPS), catalyzing the condensation of (S)-aspartate-beta-semialdehyde [(S)-ASA] and pyruvate to dihydrodipicolinate (DHDP). However, it was shown in E.coli that the product of the enzymatic reaction is not dihydrodipicolinate but in fact (4S)-4-hydroxy-2,3,4,5-tetrahydro-(2S)-dipicolinic acid (HTPA), and that the consecutive dehydration reaction leading to DHDP is not spontaneous but catalyzed by DapB.</text>
</comment>
<comment type="catalytic activity">
    <reaction evidence="11 12">
        <text>L-aspartate 4-semialdehyde + pyruvate = (2S,4S)-4-hydroxy-2,3,4,5-tetrahydrodipicolinate + H2O + H(+)</text>
        <dbReference type="Rhea" id="RHEA:34171"/>
        <dbReference type="ChEBI" id="CHEBI:15361"/>
        <dbReference type="ChEBI" id="CHEBI:15377"/>
        <dbReference type="ChEBI" id="CHEBI:15378"/>
        <dbReference type="ChEBI" id="CHEBI:67139"/>
        <dbReference type="ChEBI" id="CHEBI:537519"/>
        <dbReference type="EC" id="4.3.3.7"/>
    </reaction>
</comment>
<dbReference type="PRINTS" id="PR00146">
    <property type="entry name" value="DHPICSNTHASE"/>
</dbReference>
<name>A0A7W9AV90_9HYPH</name>
<comment type="pathway">
    <text evidence="2 12">Amino-acid biosynthesis; L-lysine biosynthesis via DAP pathway; (S)-tetrahydrodipicolinate from L-aspartate: step 3/4.</text>
</comment>
<evidence type="ECO:0000256" key="13">
    <source>
        <dbReference type="PIRNR" id="PIRNR001365"/>
    </source>
</evidence>
<dbReference type="GO" id="GO:0008840">
    <property type="term" value="F:4-hydroxy-tetrahydrodipicolinate synthase activity"/>
    <property type="evidence" value="ECO:0007669"/>
    <property type="project" value="UniProtKB-UniRule"/>
</dbReference>
<feature type="active site" description="Schiff-base intermediate with substrate" evidence="12 14">
    <location>
        <position position="169"/>
    </location>
</feature>
<feature type="binding site" evidence="12 15">
    <location>
        <position position="211"/>
    </location>
    <ligand>
        <name>pyruvate</name>
        <dbReference type="ChEBI" id="CHEBI:15361"/>
    </ligand>
</feature>
<evidence type="ECO:0000256" key="3">
    <source>
        <dbReference type="ARBA" id="ARBA00007592"/>
    </source>
</evidence>
<dbReference type="InterPro" id="IPR002220">
    <property type="entry name" value="DapA-like"/>
</dbReference>
<feature type="site" description="Part of a proton relay during catalysis" evidence="12">
    <location>
        <position position="115"/>
    </location>
</feature>
<gene>
    <name evidence="12" type="primary">dapA</name>
    <name evidence="16" type="ORF">FHS76_001078</name>
</gene>
<dbReference type="CDD" id="cd00950">
    <property type="entry name" value="DHDPS"/>
    <property type="match status" value="1"/>
</dbReference>
<evidence type="ECO:0000256" key="8">
    <source>
        <dbReference type="ARBA" id="ARBA00023154"/>
    </source>
</evidence>
<keyword evidence="10 12" id="KW-0704">Schiff base</keyword>